<gene>
    <name evidence="2" type="primary">6032270</name>
    <name evidence="1" type="ORF">CpipJ_CPIJ001237</name>
</gene>
<organism>
    <name type="scientific">Culex quinquefasciatus</name>
    <name type="common">Southern house mosquito</name>
    <name type="synonym">Culex pungens</name>
    <dbReference type="NCBI Taxonomy" id="7176"/>
    <lineage>
        <taxon>Eukaryota</taxon>
        <taxon>Metazoa</taxon>
        <taxon>Ecdysozoa</taxon>
        <taxon>Arthropoda</taxon>
        <taxon>Hexapoda</taxon>
        <taxon>Insecta</taxon>
        <taxon>Pterygota</taxon>
        <taxon>Neoptera</taxon>
        <taxon>Endopterygota</taxon>
        <taxon>Diptera</taxon>
        <taxon>Nematocera</taxon>
        <taxon>Culicoidea</taxon>
        <taxon>Culicidae</taxon>
        <taxon>Culicinae</taxon>
        <taxon>Culicini</taxon>
        <taxon>Culex</taxon>
        <taxon>Culex</taxon>
    </lineage>
</organism>
<dbReference type="AlphaFoldDB" id="B0W2I7"/>
<accession>B0W2I7</accession>
<evidence type="ECO:0000313" key="1">
    <source>
        <dbReference type="EMBL" id="EDS29295.1"/>
    </source>
</evidence>
<dbReference type="OrthoDB" id="188713at2759"/>
<proteinExistence type="predicted"/>
<dbReference type="EMBL" id="DS231827">
    <property type="protein sequence ID" value="EDS29295.1"/>
    <property type="molecule type" value="Genomic_DNA"/>
</dbReference>
<dbReference type="EnsemblMetazoa" id="CPIJ001237-RA">
    <property type="protein sequence ID" value="CPIJ001237-PA"/>
    <property type="gene ID" value="CPIJ001237"/>
</dbReference>
<dbReference type="VEuPathDB" id="VectorBase:CQUJHB017744"/>
<dbReference type="OMA" id="SHANGTF"/>
<keyword evidence="3" id="KW-1185">Reference proteome</keyword>
<reference evidence="2" key="2">
    <citation type="submission" date="2020-05" db="UniProtKB">
        <authorList>
            <consortium name="EnsemblMetazoa"/>
        </authorList>
    </citation>
    <scope>IDENTIFICATION</scope>
    <source>
        <strain evidence="2">JHB</strain>
    </source>
</reference>
<dbReference type="HOGENOM" id="CLU_056059_0_0_1"/>
<dbReference type="Proteomes" id="UP000002320">
    <property type="component" value="Unassembled WGS sequence"/>
</dbReference>
<evidence type="ECO:0000313" key="3">
    <source>
        <dbReference type="Proteomes" id="UP000002320"/>
    </source>
</evidence>
<dbReference type="InParanoid" id="B0W2I7"/>
<sequence>MAITNLKRISLGYVQHLFVEFYDPSRRSYRQTILDLEPPDLVLPKKTPKFISIYEFNSTVPRNVVSLRLLDLDCLGLFSPIKDGLEIHCLHLENLLYYMRFHQALSTPAVQQALHLDNRLVLLSRNDLLQVWRPQSNYQLTLNQLIKVHAPNSLTVAKFDHQLFIAVSSEPDPAVESAHHGSIQIWRDQRPSHANGTFTRYHTILTSVPKQIQFSVLPVVGELMLYTVKDDRFHPVVIYRYEGVSGFAEYLTSNVLRLAGRDTKMALVKLEGKQRELVALVTERDVTFIEGVVKGMLIFDAGQS</sequence>
<evidence type="ECO:0000313" key="2">
    <source>
        <dbReference type="EnsemblMetazoa" id="CPIJ001237-PA"/>
    </source>
</evidence>
<name>B0W2I7_CULQU</name>
<reference evidence="1" key="1">
    <citation type="submission" date="2007-03" db="EMBL/GenBank/DDBJ databases">
        <title>Annotation of Culex pipiens quinquefasciatus.</title>
        <authorList>
            <consortium name="The Broad Institute Genome Sequencing Platform"/>
            <person name="Atkinson P.W."/>
            <person name="Hemingway J."/>
            <person name="Christensen B.M."/>
            <person name="Higgs S."/>
            <person name="Kodira C."/>
            <person name="Hannick L."/>
            <person name="Megy K."/>
            <person name="O'Leary S."/>
            <person name="Pearson M."/>
            <person name="Haas B.J."/>
            <person name="Mauceli E."/>
            <person name="Wortman J.R."/>
            <person name="Lee N.H."/>
            <person name="Guigo R."/>
            <person name="Stanke M."/>
            <person name="Alvarado L."/>
            <person name="Amedeo P."/>
            <person name="Antoine C.H."/>
            <person name="Arensburger P."/>
            <person name="Bidwell S.L."/>
            <person name="Crawford M."/>
            <person name="Camaro F."/>
            <person name="Devon K."/>
            <person name="Engels R."/>
            <person name="Hammond M."/>
            <person name="Howarth C."/>
            <person name="Koehrsen M."/>
            <person name="Lawson D."/>
            <person name="Montgomery P."/>
            <person name="Nene V."/>
            <person name="Nusbaum C."/>
            <person name="Puiu D."/>
            <person name="Romero-Severson J."/>
            <person name="Severson D.W."/>
            <person name="Shumway M."/>
            <person name="Sisk P."/>
            <person name="Stolte C."/>
            <person name="Zeng Q."/>
            <person name="Eisenstadt E."/>
            <person name="Fraser-Liggett C."/>
            <person name="Strausberg R."/>
            <person name="Galagan J."/>
            <person name="Birren B."/>
            <person name="Collins F.H."/>
        </authorList>
    </citation>
    <scope>NUCLEOTIDE SEQUENCE [LARGE SCALE GENOMIC DNA]</scope>
    <source>
        <strain evidence="1">JHB</strain>
    </source>
</reference>
<dbReference type="VEuPathDB" id="VectorBase:CPIJ001237"/>
<dbReference type="eggNOG" id="ENOG502SB0P">
    <property type="taxonomic scope" value="Eukaryota"/>
</dbReference>
<protein>
    <submittedName>
        <fullName evidence="1 2">Uncharacterized protein</fullName>
    </submittedName>
</protein>
<dbReference type="KEGG" id="cqu:CpipJ_CPIJ001237"/>